<sequence length="113" mass="13323">MPGISCCASKIKKKRNKTYINFIKIYYFILKLTYLANLFHWRFFAISDHKLIKSSINVISITMNFTKRIGFHFRNDVTTQMESTEKMRNIINHNPGLQGIKGLKGYLNFQQQL</sequence>
<reference evidence="2 3" key="1">
    <citation type="journal article" date="2018" name="J. Allergy Clin. Immunol.">
        <title>High-quality assembly of Dermatophagoides pteronyssinus genome and transcriptome reveals a wide range of novel allergens.</title>
        <authorList>
            <person name="Liu X.Y."/>
            <person name="Yang K.Y."/>
            <person name="Wang M.Q."/>
            <person name="Kwok J.S."/>
            <person name="Zeng X."/>
            <person name="Yang Z."/>
            <person name="Xiao X.J."/>
            <person name="Lau C.P."/>
            <person name="Li Y."/>
            <person name="Huang Z.M."/>
            <person name="Ba J.G."/>
            <person name="Yim A.K."/>
            <person name="Ouyang C.Y."/>
            <person name="Ngai S.M."/>
            <person name="Chan T.F."/>
            <person name="Leung E.L."/>
            <person name="Liu L."/>
            <person name="Liu Z.G."/>
            <person name="Tsui S.K."/>
        </authorList>
    </citation>
    <scope>NUCLEOTIDE SEQUENCE [LARGE SCALE GENOMIC DNA]</scope>
    <source>
        <strain evidence="2">Derp</strain>
    </source>
</reference>
<keyword evidence="3" id="KW-1185">Reference proteome</keyword>
<proteinExistence type="predicted"/>
<name>A0ABQ8JX32_DERPT</name>
<evidence type="ECO:0000313" key="3">
    <source>
        <dbReference type="Proteomes" id="UP000887458"/>
    </source>
</evidence>
<keyword evidence="1" id="KW-1133">Transmembrane helix</keyword>
<evidence type="ECO:0000313" key="2">
    <source>
        <dbReference type="EMBL" id="KAH9427035.1"/>
    </source>
</evidence>
<gene>
    <name evidence="2" type="ORF">DERP_014936</name>
</gene>
<keyword evidence="1" id="KW-0472">Membrane</keyword>
<feature type="transmembrane region" description="Helical" evidence="1">
    <location>
        <begin position="25"/>
        <end position="44"/>
    </location>
</feature>
<accession>A0ABQ8JX32</accession>
<organism evidence="2 3">
    <name type="scientific">Dermatophagoides pteronyssinus</name>
    <name type="common">European house dust mite</name>
    <dbReference type="NCBI Taxonomy" id="6956"/>
    <lineage>
        <taxon>Eukaryota</taxon>
        <taxon>Metazoa</taxon>
        <taxon>Ecdysozoa</taxon>
        <taxon>Arthropoda</taxon>
        <taxon>Chelicerata</taxon>
        <taxon>Arachnida</taxon>
        <taxon>Acari</taxon>
        <taxon>Acariformes</taxon>
        <taxon>Sarcoptiformes</taxon>
        <taxon>Astigmata</taxon>
        <taxon>Psoroptidia</taxon>
        <taxon>Analgoidea</taxon>
        <taxon>Pyroglyphidae</taxon>
        <taxon>Dermatophagoidinae</taxon>
        <taxon>Dermatophagoides</taxon>
    </lineage>
</organism>
<reference evidence="2 3" key="2">
    <citation type="journal article" date="2022" name="Mol. Biol. Evol.">
        <title>Comparative Genomics Reveals Insights into the Divergent Evolution of Astigmatic Mites and Household Pest Adaptations.</title>
        <authorList>
            <person name="Xiong Q."/>
            <person name="Wan A.T."/>
            <person name="Liu X."/>
            <person name="Fung C.S."/>
            <person name="Xiao X."/>
            <person name="Malainual N."/>
            <person name="Hou J."/>
            <person name="Wang L."/>
            <person name="Wang M."/>
            <person name="Yang K.Y."/>
            <person name="Cui Y."/>
            <person name="Leung E.L."/>
            <person name="Nong W."/>
            <person name="Shin S.K."/>
            <person name="Au S.W."/>
            <person name="Jeong K.Y."/>
            <person name="Chew F.T."/>
            <person name="Hui J.H."/>
            <person name="Leung T.F."/>
            <person name="Tungtrongchitr A."/>
            <person name="Zhong N."/>
            <person name="Liu Z."/>
            <person name="Tsui S.K."/>
        </authorList>
    </citation>
    <scope>NUCLEOTIDE SEQUENCE [LARGE SCALE GENOMIC DNA]</scope>
    <source>
        <strain evidence="2">Derp</strain>
    </source>
</reference>
<keyword evidence="1" id="KW-0812">Transmembrane</keyword>
<evidence type="ECO:0000256" key="1">
    <source>
        <dbReference type="SAM" id="Phobius"/>
    </source>
</evidence>
<protein>
    <submittedName>
        <fullName evidence="2">Uncharacterized protein</fullName>
    </submittedName>
</protein>
<dbReference type="Proteomes" id="UP000887458">
    <property type="component" value="Unassembled WGS sequence"/>
</dbReference>
<dbReference type="EMBL" id="NJHN03000002">
    <property type="protein sequence ID" value="KAH9427035.1"/>
    <property type="molecule type" value="Genomic_DNA"/>
</dbReference>
<comment type="caution">
    <text evidence="2">The sequence shown here is derived from an EMBL/GenBank/DDBJ whole genome shotgun (WGS) entry which is preliminary data.</text>
</comment>